<dbReference type="Gene3D" id="2.30.30.40">
    <property type="entry name" value="SH3 Domains"/>
    <property type="match status" value="3"/>
</dbReference>
<accession>A0A4P9WAQ3</accession>
<dbReference type="EMBL" id="KZ997507">
    <property type="protein sequence ID" value="RKO87326.1"/>
    <property type="molecule type" value="Genomic_DNA"/>
</dbReference>
<dbReference type="Gene3D" id="2.30.29.30">
    <property type="entry name" value="Pleckstrin-homology domain (PH domain)/Phosphotyrosine-binding domain (PTB)"/>
    <property type="match status" value="1"/>
</dbReference>
<dbReference type="InterPro" id="IPR056996">
    <property type="entry name" value="PH_SLA1"/>
</dbReference>
<keyword evidence="5" id="KW-1185">Reference proteome</keyword>
<dbReference type="CDD" id="cd11856">
    <property type="entry name" value="SH3_p47phox_like"/>
    <property type="match status" value="1"/>
</dbReference>
<name>A0A4P9WAQ3_9FUNG</name>
<dbReference type="InterPro" id="IPR036028">
    <property type="entry name" value="SH3-like_dom_sf"/>
</dbReference>
<dbReference type="SUPFAM" id="SSF50044">
    <property type="entry name" value="SH3-domain"/>
    <property type="match status" value="3"/>
</dbReference>
<dbReference type="Pfam" id="PF14604">
    <property type="entry name" value="SH3_9"/>
    <property type="match status" value="2"/>
</dbReference>
<organism evidence="4 5">
    <name type="scientific">Blyttiomyces helicus</name>
    <dbReference type="NCBI Taxonomy" id="388810"/>
    <lineage>
        <taxon>Eukaryota</taxon>
        <taxon>Fungi</taxon>
        <taxon>Fungi incertae sedis</taxon>
        <taxon>Chytridiomycota</taxon>
        <taxon>Chytridiomycota incertae sedis</taxon>
        <taxon>Chytridiomycetes</taxon>
        <taxon>Chytridiomycetes incertae sedis</taxon>
        <taxon>Blyttiomyces</taxon>
    </lineage>
</organism>
<feature type="domain" description="SH3" evidence="3">
    <location>
        <begin position="358"/>
        <end position="413"/>
    </location>
</feature>
<dbReference type="GO" id="GO:0030833">
    <property type="term" value="P:regulation of actin filament polymerization"/>
    <property type="evidence" value="ECO:0007669"/>
    <property type="project" value="TreeGrafter"/>
</dbReference>
<gene>
    <name evidence="4" type="ORF">BDK51DRAFT_26735</name>
</gene>
<protein>
    <recommendedName>
        <fullName evidence="3">SH3 domain-containing protein</fullName>
    </recommendedName>
</protein>
<feature type="domain" description="SH3" evidence="3">
    <location>
        <begin position="2"/>
        <end position="68"/>
    </location>
</feature>
<dbReference type="SMART" id="SM00326">
    <property type="entry name" value="SH3"/>
    <property type="match status" value="3"/>
</dbReference>
<evidence type="ECO:0000256" key="1">
    <source>
        <dbReference type="ARBA" id="ARBA00022443"/>
    </source>
</evidence>
<evidence type="ECO:0000313" key="5">
    <source>
        <dbReference type="Proteomes" id="UP000269721"/>
    </source>
</evidence>
<dbReference type="AlphaFoldDB" id="A0A4P9WAQ3"/>
<dbReference type="Proteomes" id="UP000269721">
    <property type="component" value="Unassembled WGS sequence"/>
</dbReference>
<dbReference type="PANTHER" id="PTHR15735">
    <property type="entry name" value="FCH AND DOUBLE SH3 DOMAINS PROTEIN"/>
    <property type="match status" value="1"/>
</dbReference>
<sequence>MQCKLVARSISSYVAQSDEELSFEEGDILFITDDTDPGWWMAKEKPVDTFQEARVGLVPVTYLEEAEPLSVVTASYAYDANTTEEISFPEGALIRVYEMNDSDWWFAKYDHEVGLVPASYLEAGEEVQQHGIHHDQPPEIHIQPVNHVVYPSKPEAAALDEDAASQKDKLLSALGGLGFQKPRSSETKAPREDLGPDDIKYYSVTEVDKKKKKNNRKGYIGISDDFSLYFISDLQSKDILSKWPLSEITKYSEKKSKRVTLEFGADSRDFEGEKADIGDFYTSLEQMITKSKMSGPISKHPLPIFGGPTAGPPPPAPVPAPAPALPPVAAPAPPPAPVFAVPTPAVIPPPPPGPSPASAQKLATVLYDYDATNEEELTIREGESVIVLDDSDDAWWHVRQVSKKGGAGIVPAS</sequence>
<evidence type="ECO:0000256" key="2">
    <source>
        <dbReference type="PROSITE-ProRule" id="PRU00192"/>
    </source>
</evidence>
<proteinExistence type="predicted"/>
<dbReference type="Pfam" id="PF00018">
    <property type="entry name" value="SH3_1"/>
    <property type="match status" value="1"/>
</dbReference>
<dbReference type="PROSITE" id="PS50002">
    <property type="entry name" value="SH3"/>
    <property type="match status" value="3"/>
</dbReference>
<dbReference type="Pfam" id="PF24081">
    <property type="entry name" value="PH_SLA1"/>
    <property type="match status" value="1"/>
</dbReference>
<evidence type="ECO:0000313" key="4">
    <source>
        <dbReference type="EMBL" id="RKO87326.1"/>
    </source>
</evidence>
<keyword evidence="1 2" id="KW-0728">SH3 domain</keyword>
<dbReference type="InterPro" id="IPR001452">
    <property type="entry name" value="SH3_domain"/>
</dbReference>
<dbReference type="PANTHER" id="PTHR15735:SF21">
    <property type="entry name" value="PROTEIN NERVOUS WRECK"/>
    <property type="match status" value="1"/>
</dbReference>
<dbReference type="OrthoDB" id="5971719at2759"/>
<feature type="non-terminal residue" evidence="4">
    <location>
        <position position="413"/>
    </location>
</feature>
<dbReference type="InterPro" id="IPR011993">
    <property type="entry name" value="PH-like_dom_sf"/>
</dbReference>
<feature type="domain" description="SH3" evidence="3">
    <location>
        <begin position="69"/>
        <end position="126"/>
    </location>
</feature>
<reference evidence="5" key="1">
    <citation type="journal article" date="2018" name="Nat. Microbiol.">
        <title>Leveraging single-cell genomics to expand the fungal tree of life.</title>
        <authorList>
            <person name="Ahrendt S.R."/>
            <person name="Quandt C.A."/>
            <person name="Ciobanu D."/>
            <person name="Clum A."/>
            <person name="Salamov A."/>
            <person name="Andreopoulos B."/>
            <person name="Cheng J.F."/>
            <person name="Woyke T."/>
            <person name="Pelin A."/>
            <person name="Henrissat B."/>
            <person name="Reynolds N.K."/>
            <person name="Benny G.L."/>
            <person name="Smith M.E."/>
            <person name="James T.Y."/>
            <person name="Grigoriev I.V."/>
        </authorList>
    </citation>
    <scope>NUCLEOTIDE SEQUENCE [LARGE SCALE GENOMIC DNA]</scope>
</reference>
<evidence type="ECO:0000259" key="3">
    <source>
        <dbReference type="PROSITE" id="PS50002"/>
    </source>
</evidence>